<dbReference type="GO" id="GO:0004794">
    <property type="term" value="F:threonine deaminase activity"/>
    <property type="evidence" value="ECO:0007669"/>
    <property type="project" value="TreeGrafter"/>
</dbReference>
<evidence type="ECO:0000256" key="4">
    <source>
        <dbReference type="ARBA" id="ARBA00023239"/>
    </source>
</evidence>
<dbReference type="FunFam" id="3.40.50.1100:FF:000005">
    <property type="entry name" value="Threonine dehydratase catabolic"/>
    <property type="match status" value="1"/>
</dbReference>
<evidence type="ECO:0000256" key="1">
    <source>
        <dbReference type="ARBA" id="ARBA00001933"/>
    </source>
</evidence>
<dbReference type="GO" id="GO:0009097">
    <property type="term" value="P:isoleucine biosynthetic process"/>
    <property type="evidence" value="ECO:0007669"/>
    <property type="project" value="TreeGrafter"/>
</dbReference>
<dbReference type="NCBIfam" id="NF005292">
    <property type="entry name" value="PRK06815.1"/>
    <property type="match status" value="1"/>
</dbReference>
<feature type="domain" description="Tryptophan synthase beta chain-like PALP" evidence="5">
    <location>
        <begin position="20"/>
        <end position="307"/>
    </location>
</feature>
<proteinExistence type="inferred from homology"/>
<organism evidence="6 7">
    <name type="scientific">Aestuariispira insulae</name>
    <dbReference type="NCBI Taxonomy" id="1461337"/>
    <lineage>
        <taxon>Bacteria</taxon>
        <taxon>Pseudomonadati</taxon>
        <taxon>Pseudomonadota</taxon>
        <taxon>Alphaproteobacteria</taxon>
        <taxon>Rhodospirillales</taxon>
        <taxon>Kiloniellaceae</taxon>
        <taxon>Aestuariispira</taxon>
    </lineage>
</organism>
<evidence type="ECO:0000313" key="6">
    <source>
        <dbReference type="EMBL" id="RED52199.1"/>
    </source>
</evidence>
<dbReference type="InterPro" id="IPR050147">
    <property type="entry name" value="Ser/Thr_Dehydratase"/>
</dbReference>
<evidence type="ECO:0000256" key="3">
    <source>
        <dbReference type="ARBA" id="ARBA00022898"/>
    </source>
</evidence>
<gene>
    <name evidence="6" type="ORF">DFP90_102217</name>
</gene>
<keyword evidence="4 6" id="KW-0456">Lyase</keyword>
<dbReference type="CDD" id="cd01562">
    <property type="entry name" value="Thr-dehyd"/>
    <property type="match status" value="1"/>
</dbReference>
<protein>
    <submittedName>
        <fullName evidence="6">L-threonine ammonia-lyase</fullName>
    </submittedName>
</protein>
<comment type="cofactor">
    <cofactor evidence="1">
        <name>pyridoxal 5'-phosphate</name>
        <dbReference type="ChEBI" id="CHEBI:597326"/>
    </cofactor>
</comment>
<evidence type="ECO:0000256" key="2">
    <source>
        <dbReference type="ARBA" id="ARBA00010869"/>
    </source>
</evidence>
<dbReference type="RefSeq" id="WP_115935750.1">
    <property type="nucleotide sequence ID" value="NZ_QRDW01000002.1"/>
</dbReference>
<dbReference type="InterPro" id="IPR001926">
    <property type="entry name" value="TrpB-like_PALP"/>
</dbReference>
<dbReference type="InterPro" id="IPR036052">
    <property type="entry name" value="TrpB-like_PALP_sf"/>
</dbReference>
<reference evidence="6 7" key="1">
    <citation type="submission" date="2018-07" db="EMBL/GenBank/DDBJ databases">
        <title>Genomic Encyclopedia of Type Strains, Phase III (KMG-III): the genomes of soil and plant-associated and newly described type strains.</title>
        <authorList>
            <person name="Whitman W."/>
        </authorList>
    </citation>
    <scope>NUCLEOTIDE SEQUENCE [LARGE SCALE GENOMIC DNA]</scope>
    <source>
        <strain evidence="6 7">CECT 8488</strain>
    </source>
</reference>
<dbReference type="Pfam" id="PF00291">
    <property type="entry name" value="PALP"/>
    <property type="match status" value="1"/>
</dbReference>
<dbReference type="EMBL" id="QRDW01000002">
    <property type="protein sequence ID" value="RED52199.1"/>
    <property type="molecule type" value="Genomic_DNA"/>
</dbReference>
<dbReference type="GO" id="GO:0003941">
    <property type="term" value="F:L-serine ammonia-lyase activity"/>
    <property type="evidence" value="ECO:0007669"/>
    <property type="project" value="TreeGrafter"/>
</dbReference>
<dbReference type="PANTHER" id="PTHR48078">
    <property type="entry name" value="THREONINE DEHYDRATASE, MITOCHONDRIAL-RELATED"/>
    <property type="match status" value="1"/>
</dbReference>
<accession>A0A3D9HRW6</accession>
<dbReference type="Gene3D" id="3.40.50.1100">
    <property type="match status" value="2"/>
</dbReference>
<evidence type="ECO:0000259" key="5">
    <source>
        <dbReference type="Pfam" id="PF00291"/>
    </source>
</evidence>
<sequence length="322" mass="34361">MTNGLFKAIQAADERIKLYGVQTTPLETAGIFSDETGTEFLLKGEHLQLTGSFKMRGAMNKVLCLTEKQKQQGIITASSGNHGMATARAAKLGGTEATIYLPETVSPLKLANIKRLGATPVLVPGNCVDAERAAHQAAQAEGRYYISPYGDMDVIAGQGTIGLELTYQLDDFDAVYACVGGGGLISGIGSYLQTARPDCEIIGCWPEKAAAMYHCLERGEIWDVPETDTLSDGSAGGVEVGTPTFPICQQVISRKVLVTEEEIKSAMRRVAEHERYIIEGAAAVAVAAALKTAHDYKGARIAVILCGRNISLSTFQSVINEE</sequence>
<dbReference type="GO" id="GO:0006565">
    <property type="term" value="P:L-serine catabolic process"/>
    <property type="evidence" value="ECO:0007669"/>
    <property type="project" value="TreeGrafter"/>
</dbReference>
<dbReference type="AlphaFoldDB" id="A0A3D9HRW6"/>
<keyword evidence="3" id="KW-0663">Pyridoxal phosphate</keyword>
<comment type="similarity">
    <text evidence="2">Belongs to the serine/threonine dehydratase family.</text>
</comment>
<name>A0A3D9HRW6_9PROT</name>
<comment type="caution">
    <text evidence="6">The sequence shown here is derived from an EMBL/GenBank/DDBJ whole genome shotgun (WGS) entry which is preliminary data.</text>
</comment>
<dbReference type="Proteomes" id="UP000256845">
    <property type="component" value="Unassembled WGS sequence"/>
</dbReference>
<dbReference type="SUPFAM" id="SSF53686">
    <property type="entry name" value="Tryptophan synthase beta subunit-like PLP-dependent enzymes"/>
    <property type="match status" value="1"/>
</dbReference>
<dbReference type="PANTHER" id="PTHR48078:SF6">
    <property type="entry name" value="L-THREONINE DEHYDRATASE CATABOLIC TDCB"/>
    <property type="match status" value="1"/>
</dbReference>
<dbReference type="GO" id="GO:0006567">
    <property type="term" value="P:L-threonine catabolic process"/>
    <property type="evidence" value="ECO:0007669"/>
    <property type="project" value="TreeGrafter"/>
</dbReference>
<dbReference type="OrthoDB" id="9811476at2"/>
<evidence type="ECO:0000313" key="7">
    <source>
        <dbReference type="Proteomes" id="UP000256845"/>
    </source>
</evidence>
<keyword evidence="7" id="KW-1185">Reference proteome</keyword>